<dbReference type="Pfam" id="PF18699">
    <property type="entry name" value="MRPL52"/>
    <property type="match status" value="1"/>
</dbReference>
<evidence type="ECO:0000256" key="8">
    <source>
        <dbReference type="ARBA" id="ARBA00035425"/>
    </source>
</evidence>
<dbReference type="InterPro" id="IPR034596">
    <property type="entry name" value="Ribosomal_mL52"/>
</dbReference>
<evidence type="ECO:0000256" key="5">
    <source>
        <dbReference type="ARBA" id="ARBA00023128"/>
    </source>
</evidence>
<reference evidence="9" key="1">
    <citation type="journal article" date="2016" name="Sci. Rep.">
        <title>Molecular characterization of firefly nuptial gifts: a multi-omics approach sheds light on postcopulatory sexual selection.</title>
        <authorList>
            <person name="Al-Wathiqui N."/>
            <person name="Fallon T.R."/>
            <person name="South A."/>
            <person name="Weng J.K."/>
            <person name="Lewis S.M."/>
        </authorList>
    </citation>
    <scope>NUCLEOTIDE SEQUENCE</scope>
</reference>
<keyword evidence="5" id="KW-0496">Mitochondrion</keyword>
<evidence type="ECO:0000256" key="4">
    <source>
        <dbReference type="ARBA" id="ARBA00022980"/>
    </source>
</evidence>
<evidence type="ECO:0000256" key="1">
    <source>
        <dbReference type="ARBA" id="ARBA00004173"/>
    </source>
</evidence>
<dbReference type="PANTHER" id="PTHR34090">
    <property type="entry name" value="39S RIBOSOMAL PROTEIN L52, MITOCHONDRIAL"/>
    <property type="match status" value="1"/>
</dbReference>
<keyword evidence="3" id="KW-0809">Transit peptide</keyword>
<dbReference type="PANTHER" id="PTHR34090:SF1">
    <property type="entry name" value="LARGE RIBOSOMAL SUBUNIT PROTEIN ML52"/>
    <property type="match status" value="1"/>
</dbReference>
<evidence type="ECO:0000313" key="9">
    <source>
        <dbReference type="EMBL" id="JAV98128.1"/>
    </source>
</evidence>
<dbReference type="EMBL" id="GEZM01001139">
    <property type="protein sequence ID" value="JAV98122.1"/>
    <property type="molecule type" value="Transcribed_RNA"/>
</dbReference>
<proteinExistence type="inferred from homology"/>
<evidence type="ECO:0000256" key="2">
    <source>
        <dbReference type="ARBA" id="ARBA00007232"/>
    </source>
</evidence>
<evidence type="ECO:0000256" key="3">
    <source>
        <dbReference type="ARBA" id="ARBA00022946"/>
    </source>
</evidence>
<dbReference type="GO" id="GO:0003735">
    <property type="term" value="F:structural constituent of ribosome"/>
    <property type="evidence" value="ECO:0007669"/>
    <property type="project" value="InterPro"/>
</dbReference>
<comment type="similarity">
    <text evidence="2">Belongs to the mitochondrion-specific ribosomal protein mL52 family.</text>
</comment>
<name>A0A1Y1NKT6_PHOPY</name>
<sequence>MIQRACHSAQLLATKCSQRWIPRYIHTTPLVNLDQRWREKQGLPMNPNASGVLTDAADYTYLDGRPTPYGTRQQNRILKQKEVAETIIRLSKEIDFAVERHEQLKMDEEDRKRKILANKLKPKGVLLLRKGSK</sequence>
<dbReference type="EMBL" id="GEZM01001137">
    <property type="protein sequence ID" value="JAV98128.1"/>
    <property type="molecule type" value="Transcribed_RNA"/>
</dbReference>
<keyword evidence="4" id="KW-0689">Ribosomal protein</keyword>
<dbReference type="GO" id="GO:0032543">
    <property type="term" value="P:mitochondrial translation"/>
    <property type="evidence" value="ECO:0007669"/>
    <property type="project" value="InterPro"/>
</dbReference>
<organism evidence="9">
    <name type="scientific">Photinus pyralis</name>
    <name type="common">Common eastern firefly</name>
    <name type="synonym">Lampyris pyralis</name>
    <dbReference type="NCBI Taxonomy" id="7054"/>
    <lineage>
        <taxon>Eukaryota</taxon>
        <taxon>Metazoa</taxon>
        <taxon>Ecdysozoa</taxon>
        <taxon>Arthropoda</taxon>
        <taxon>Hexapoda</taxon>
        <taxon>Insecta</taxon>
        <taxon>Pterygota</taxon>
        <taxon>Neoptera</taxon>
        <taxon>Endopterygota</taxon>
        <taxon>Coleoptera</taxon>
        <taxon>Polyphaga</taxon>
        <taxon>Elateriformia</taxon>
        <taxon>Elateroidea</taxon>
        <taxon>Lampyridae</taxon>
        <taxon>Lampyrinae</taxon>
        <taxon>Photinus</taxon>
    </lineage>
</organism>
<dbReference type="GO" id="GO:0005762">
    <property type="term" value="C:mitochondrial large ribosomal subunit"/>
    <property type="evidence" value="ECO:0007669"/>
    <property type="project" value="InterPro"/>
</dbReference>
<dbReference type="EMBL" id="GEZM01001138">
    <property type="protein sequence ID" value="JAV98124.1"/>
    <property type="molecule type" value="Transcribed_RNA"/>
</dbReference>
<evidence type="ECO:0000256" key="6">
    <source>
        <dbReference type="ARBA" id="ARBA00023274"/>
    </source>
</evidence>
<protein>
    <recommendedName>
        <fullName evidence="7">Large ribosomal subunit protein mL52</fullName>
    </recommendedName>
    <alternativeName>
        <fullName evidence="8">39S ribosomal protein L52, mitochondrial</fullName>
    </alternativeName>
</protein>
<comment type="subcellular location">
    <subcellularLocation>
        <location evidence="1">Mitochondrion</location>
    </subcellularLocation>
</comment>
<accession>A0A1Y1NKT6</accession>
<evidence type="ECO:0000256" key="7">
    <source>
        <dbReference type="ARBA" id="ARBA00035181"/>
    </source>
</evidence>
<dbReference type="AlphaFoldDB" id="A0A1Y1NKT6"/>
<keyword evidence="6" id="KW-0687">Ribonucleoprotein</keyword>